<organism evidence="1 2">
    <name type="scientific">Geodermatophilus africanus</name>
    <dbReference type="NCBI Taxonomy" id="1137993"/>
    <lineage>
        <taxon>Bacteria</taxon>
        <taxon>Bacillati</taxon>
        <taxon>Actinomycetota</taxon>
        <taxon>Actinomycetes</taxon>
        <taxon>Geodermatophilales</taxon>
        <taxon>Geodermatophilaceae</taxon>
        <taxon>Geodermatophilus</taxon>
    </lineage>
</organism>
<dbReference type="Proteomes" id="UP000198921">
    <property type="component" value="Unassembled WGS sequence"/>
</dbReference>
<dbReference type="EMBL" id="FNOT01000003">
    <property type="protein sequence ID" value="SDX79738.1"/>
    <property type="molecule type" value="Genomic_DNA"/>
</dbReference>
<dbReference type="RefSeq" id="WP_091152642.1">
    <property type="nucleotide sequence ID" value="NZ_FNOT01000003.1"/>
</dbReference>
<dbReference type="STRING" id="1137993.SAMN05660209_01278"/>
<keyword evidence="2" id="KW-1185">Reference proteome</keyword>
<dbReference type="OrthoDB" id="3692345at2"/>
<evidence type="ECO:0000313" key="2">
    <source>
        <dbReference type="Proteomes" id="UP000198921"/>
    </source>
</evidence>
<protein>
    <submittedName>
        <fullName evidence="1">Uncharacterized protein</fullName>
    </submittedName>
</protein>
<name>A0A1H3ENL6_9ACTN</name>
<evidence type="ECO:0000313" key="1">
    <source>
        <dbReference type="EMBL" id="SDX79738.1"/>
    </source>
</evidence>
<sequence length="66" mass="6927">MWELVIANKLALTVTGVALVAGDGARDASSLVVWDGTLSLVLIAAYVTCRAWDASPPLHRHRPSGG</sequence>
<gene>
    <name evidence="1" type="ORF">SAMN05660209_01278</name>
</gene>
<reference evidence="2" key="1">
    <citation type="submission" date="2016-10" db="EMBL/GenBank/DDBJ databases">
        <authorList>
            <person name="Varghese N."/>
            <person name="Submissions S."/>
        </authorList>
    </citation>
    <scope>NUCLEOTIDE SEQUENCE [LARGE SCALE GENOMIC DNA]</scope>
    <source>
        <strain evidence="2">DSM 45422</strain>
    </source>
</reference>
<proteinExistence type="predicted"/>
<accession>A0A1H3ENL6</accession>
<dbReference type="AlphaFoldDB" id="A0A1H3ENL6"/>